<dbReference type="GO" id="GO:0005886">
    <property type="term" value="C:plasma membrane"/>
    <property type="evidence" value="ECO:0007669"/>
    <property type="project" value="TreeGrafter"/>
</dbReference>
<dbReference type="GO" id="GO:0006887">
    <property type="term" value="P:exocytosis"/>
    <property type="evidence" value="ECO:0007669"/>
    <property type="project" value="TreeGrafter"/>
</dbReference>
<dbReference type="GO" id="GO:0045159">
    <property type="term" value="F:myosin II binding"/>
    <property type="evidence" value="ECO:0007669"/>
    <property type="project" value="TreeGrafter"/>
</dbReference>
<evidence type="ECO:0000259" key="2">
    <source>
        <dbReference type="Pfam" id="PF08366"/>
    </source>
</evidence>
<dbReference type="InterPro" id="IPR013577">
    <property type="entry name" value="LLGL2"/>
</dbReference>
<reference evidence="3 4" key="1">
    <citation type="submission" date="2018-11" db="EMBL/GenBank/DDBJ databases">
        <authorList>
            <consortium name="Pathogen Informatics"/>
        </authorList>
    </citation>
    <scope>NUCLEOTIDE SEQUENCE [LARGE SCALE GENOMIC DNA]</scope>
</reference>
<sequence>MAQKFFEPLKKLPQKIQNLPWVQKLQDLTTGKHTEQPHCYNASTYGIIDDPVCLAYDQDLCLLAVAYAHGRVAVYGAPGLSFPVDFAASEIGFIQFLRNEGRLVVSTGSKLVVLELEAETGHWKQKCSVELPFSKEEVLTALAVGKGAVYVGSTSGTLRQVAVRNGFMTVGEDELTSLSTNVILNKIPDAQRQQLNLPSTIVSIEVDSAGDHLVIGYAGGTAVIAEPQPIPVSVETPAPTEEAEAVLPADTTKAEPAPEAVSSEPPAVAPTEAQPEHPTETEQPSEKSKEEPSASKEPEPAAEKTASEKEREEKTGTAEKRKDHLQAMRAEASKKFRTLSKTLRNTLMERSEEQKQPTESPVPVPPSPRVTHVLPYTQALCCASWHVTSLEPSQLLQVIVAYDDGAHLAWNIPVPEGTQEDPIICTNQENATIPYGPLPCAPIRKIMTRSSVNGGVITVIVGGLPRAEHSDKHTVSVIGGVDEHVCFQFSSPVRDFVILPPNSGKSVSPAAAATTETESAERQQSSAEEGTATEEAAAETTEPHVTQPATPTESGYLLVLTERELVAIDLTQPSWPVIPSPYLGCVSCSPVTASAHIALPEGLKKRLESCGGASAEDCPFKNWPIRGGALECTAEAANEEDGETAVPAHCSASLAHNASNDMLALGHANGDVSLWALGRGDFLRCLCHVHVFSVLEAGDACHTEHKALRDL</sequence>
<dbReference type="SUPFAM" id="SSF50978">
    <property type="entry name" value="WD40 repeat-like"/>
    <property type="match status" value="1"/>
</dbReference>
<keyword evidence="4" id="KW-1185">Reference proteome</keyword>
<dbReference type="Proteomes" id="UP000281553">
    <property type="component" value="Unassembled WGS sequence"/>
</dbReference>
<feature type="region of interest" description="Disordered" evidence="1">
    <location>
        <begin position="232"/>
        <end position="324"/>
    </location>
</feature>
<feature type="compositionally biased region" description="Basic and acidic residues" evidence="1">
    <location>
        <begin position="274"/>
        <end position="324"/>
    </location>
</feature>
<dbReference type="OrthoDB" id="19944at2759"/>
<feature type="compositionally biased region" description="Low complexity" evidence="1">
    <location>
        <begin position="510"/>
        <end position="540"/>
    </location>
</feature>
<dbReference type="PANTHER" id="PTHR10241">
    <property type="entry name" value="LETHAL 2 GIANT LARVAE PROTEIN"/>
    <property type="match status" value="1"/>
</dbReference>
<dbReference type="GO" id="GO:0006893">
    <property type="term" value="P:Golgi to plasma membrane transport"/>
    <property type="evidence" value="ECO:0007669"/>
    <property type="project" value="TreeGrafter"/>
</dbReference>
<dbReference type="PANTHER" id="PTHR10241:SF29">
    <property type="entry name" value="LETHAL(2) GIANT LARVAE PROTEIN"/>
    <property type="match status" value="1"/>
</dbReference>
<feature type="compositionally biased region" description="Low complexity" evidence="1">
    <location>
        <begin position="234"/>
        <end position="270"/>
    </location>
</feature>
<dbReference type="GO" id="GO:0005096">
    <property type="term" value="F:GTPase activator activity"/>
    <property type="evidence" value="ECO:0007669"/>
    <property type="project" value="TreeGrafter"/>
</dbReference>
<feature type="domain" description="Lethal giant larvae homologue 2" evidence="2">
    <location>
        <begin position="432"/>
        <end position="503"/>
    </location>
</feature>
<name>A0A3P7LV41_DIBLA</name>
<feature type="region of interest" description="Disordered" evidence="1">
    <location>
        <begin position="503"/>
        <end position="551"/>
    </location>
</feature>
<dbReference type="InterPro" id="IPR036322">
    <property type="entry name" value="WD40_repeat_dom_sf"/>
</dbReference>
<dbReference type="Pfam" id="PF08366">
    <property type="entry name" value="LLGL"/>
    <property type="match status" value="1"/>
</dbReference>
<evidence type="ECO:0000313" key="3">
    <source>
        <dbReference type="EMBL" id="VDN14893.1"/>
    </source>
</evidence>
<evidence type="ECO:0000313" key="4">
    <source>
        <dbReference type="Proteomes" id="UP000281553"/>
    </source>
</evidence>
<evidence type="ECO:0000256" key="1">
    <source>
        <dbReference type="SAM" id="MobiDB-lite"/>
    </source>
</evidence>
<gene>
    <name evidence="3" type="ORF">DILT_LOCUS10724</name>
</gene>
<organism evidence="3 4">
    <name type="scientific">Dibothriocephalus latus</name>
    <name type="common">Fish tapeworm</name>
    <name type="synonym">Diphyllobothrium latum</name>
    <dbReference type="NCBI Taxonomy" id="60516"/>
    <lineage>
        <taxon>Eukaryota</taxon>
        <taxon>Metazoa</taxon>
        <taxon>Spiralia</taxon>
        <taxon>Lophotrochozoa</taxon>
        <taxon>Platyhelminthes</taxon>
        <taxon>Cestoda</taxon>
        <taxon>Eucestoda</taxon>
        <taxon>Diphyllobothriidea</taxon>
        <taxon>Diphyllobothriidae</taxon>
        <taxon>Dibothriocephalus</taxon>
    </lineage>
</organism>
<accession>A0A3P7LV41</accession>
<dbReference type="GO" id="GO:0005737">
    <property type="term" value="C:cytoplasm"/>
    <property type="evidence" value="ECO:0007669"/>
    <property type="project" value="TreeGrafter"/>
</dbReference>
<dbReference type="GO" id="GO:0019905">
    <property type="term" value="F:syntaxin binding"/>
    <property type="evidence" value="ECO:0007669"/>
    <property type="project" value="TreeGrafter"/>
</dbReference>
<dbReference type="AlphaFoldDB" id="A0A3P7LV41"/>
<proteinExistence type="predicted"/>
<protein>
    <recommendedName>
        <fullName evidence="2">Lethal giant larvae homologue 2 domain-containing protein</fullName>
    </recommendedName>
</protein>
<dbReference type="EMBL" id="UYRU01060696">
    <property type="protein sequence ID" value="VDN14893.1"/>
    <property type="molecule type" value="Genomic_DNA"/>
</dbReference>